<name>A0A8X6MW23_NEPPI</name>
<protein>
    <submittedName>
        <fullName evidence="1">Uncharacterized protein</fullName>
    </submittedName>
</protein>
<dbReference type="EMBL" id="BMAW01002828">
    <property type="protein sequence ID" value="GFS80537.1"/>
    <property type="molecule type" value="Genomic_DNA"/>
</dbReference>
<gene>
    <name evidence="1" type="ORF">NPIL_373651</name>
</gene>
<dbReference type="OrthoDB" id="10383220at2759"/>
<dbReference type="Proteomes" id="UP000887013">
    <property type="component" value="Unassembled WGS sequence"/>
</dbReference>
<accession>A0A8X6MW23</accession>
<keyword evidence="2" id="KW-1185">Reference proteome</keyword>
<organism evidence="1 2">
    <name type="scientific">Nephila pilipes</name>
    <name type="common">Giant wood spider</name>
    <name type="synonym">Nephila maculata</name>
    <dbReference type="NCBI Taxonomy" id="299642"/>
    <lineage>
        <taxon>Eukaryota</taxon>
        <taxon>Metazoa</taxon>
        <taxon>Ecdysozoa</taxon>
        <taxon>Arthropoda</taxon>
        <taxon>Chelicerata</taxon>
        <taxon>Arachnida</taxon>
        <taxon>Araneae</taxon>
        <taxon>Araneomorphae</taxon>
        <taxon>Entelegynae</taxon>
        <taxon>Araneoidea</taxon>
        <taxon>Nephilidae</taxon>
        <taxon>Nephila</taxon>
    </lineage>
</organism>
<proteinExistence type="predicted"/>
<comment type="caution">
    <text evidence="1">The sequence shown here is derived from an EMBL/GenBank/DDBJ whole genome shotgun (WGS) entry which is preliminary data.</text>
</comment>
<dbReference type="AlphaFoldDB" id="A0A8X6MW23"/>
<sequence>MLTDCFTIHRNPNQDIPYQFAHVPLGHSTGQQYRTLHSGHNIPTTGDSHTHSSRLLRIPPDGAADQRDVTARVFSDPPRRRTCVVKSHGDPNSRINVMRKLGVGIQAQELCPRHLTRFKIRRQKKIWFPFKM</sequence>
<evidence type="ECO:0000313" key="2">
    <source>
        <dbReference type="Proteomes" id="UP000887013"/>
    </source>
</evidence>
<reference evidence="1" key="1">
    <citation type="submission" date="2020-08" db="EMBL/GenBank/DDBJ databases">
        <title>Multicomponent nature underlies the extraordinary mechanical properties of spider dragline silk.</title>
        <authorList>
            <person name="Kono N."/>
            <person name="Nakamura H."/>
            <person name="Mori M."/>
            <person name="Yoshida Y."/>
            <person name="Ohtoshi R."/>
            <person name="Malay A.D."/>
            <person name="Moran D.A.P."/>
            <person name="Tomita M."/>
            <person name="Numata K."/>
            <person name="Arakawa K."/>
        </authorList>
    </citation>
    <scope>NUCLEOTIDE SEQUENCE</scope>
</reference>
<evidence type="ECO:0000313" key="1">
    <source>
        <dbReference type="EMBL" id="GFS80537.1"/>
    </source>
</evidence>